<feature type="compositionally biased region" description="Basic and acidic residues" evidence="1">
    <location>
        <begin position="30"/>
        <end position="40"/>
    </location>
</feature>
<proteinExistence type="predicted"/>
<sequence length="285" mass="32828">MTTLRDRLAVIESALQDLQTLEITEPVRQSLDHRFDKTPPDVDAAPFPTPAQEKPNPFDQVSGPKEKDQFYDTIAAKFGLGFLATEDFSEYVVYNAFVTNLRVCPVDLTETGNYYYLEHRFWLPNTPGVVLRKGSDKEGECLGVANIPLTGRNCFGVGDFAGNPGEVLWETLRVTGFWTHMRYEFEVGPPSDRRVFHWIRTRNNIMDDQGDLVLIEKEKEDKILAEYVGKGLLKWKKRGRLRIKNTEEYGSSWEKVVLLTWAAIIELSRRRARYRRYSPSHIIHG</sequence>
<dbReference type="OrthoDB" id="3431997at2759"/>
<reference evidence="2" key="1">
    <citation type="submission" date="2021-07" db="EMBL/GenBank/DDBJ databases">
        <authorList>
            <person name="Durling M."/>
        </authorList>
    </citation>
    <scope>NUCLEOTIDE SEQUENCE</scope>
</reference>
<evidence type="ECO:0000313" key="2">
    <source>
        <dbReference type="EMBL" id="CAG8950636.1"/>
    </source>
</evidence>
<name>A0A9N9KNY5_9HELO</name>
<dbReference type="Proteomes" id="UP000696280">
    <property type="component" value="Unassembled WGS sequence"/>
</dbReference>
<accession>A0A9N9KNY5</accession>
<organism evidence="2 3">
    <name type="scientific">Hymenoscyphus fraxineus</name>
    <dbReference type="NCBI Taxonomy" id="746836"/>
    <lineage>
        <taxon>Eukaryota</taxon>
        <taxon>Fungi</taxon>
        <taxon>Dikarya</taxon>
        <taxon>Ascomycota</taxon>
        <taxon>Pezizomycotina</taxon>
        <taxon>Leotiomycetes</taxon>
        <taxon>Helotiales</taxon>
        <taxon>Helotiaceae</taxon>
        <taxon>Hymenoscyphus</taxon>
    </lineage>
</organism>
<evidence type="ECO:0000256" key="1">
    <source>
        <dbReference type="SAM" id="MobiDB-lite"/>
    </source>
</evidence>
<dbReference type="EMBL" id="CAJVRL010000038">
    <property type="protein sequence ID" value="CAG8950636.1"/>
    <property type="molecule type" value="Genomic_DNA"/>
</dbReference>
<feature type="region of interest" description="Disordered" evidence="1">
    <location>
        <begin position="29"/>
        <end position="64"/>
    </location>
</feature>
<gene>
    <name evidence="2" type="ORF">HYFRA_00002845</name>
</gene>
<keyword evidence="3" id="KW-1185">Reference proteome</keyword>
<dbReference type="AlphaFoldDB" id="A0A9N9KNY5"/>
<comment type="caution">
    <text evidence="2">The sequence shown here is derived from an EMBL/GenBank/DDBJ whole genome shotgun (WGS) entry which is preliminary data.</text>
</comment>
<protein>
    <submittedName>
        <fullName evidence="2">Uncharacterized protein</fullName>
    </submittedName>
</protein>
<evidence type="ECO:0000313" key="3">
    <source>
        <dbReference type="Proteomes" id="UP000696280"/>
    </source>
</evidence>